<dbReference type="VEuPathDB" id="MicrosporidiaDB:NCER_100456"/>
<comment type="caution">
    <text evidence="4">The sequence shown here is derived from an EMBL/GenBank/DDBJ whole genome shotgun (WGS) entry which is preliminary data.</text>
</comment>
<accession>A0A0F9WH68</accession>
<evidence type="ECO:0000256" key="3">
    <source>
        <dbReference type="SAM" id="Phobius"/>
    </source>
</evidence>
<dbReference type="EMBL" id="JPQZ01000008">
    <property type="protein sequence ID" value="KKO75970.1"/>
    <property type="molecule type" value="Genomic_DNA"/>
</dbReference>
<feature type="coiled-coil region" evidence="1">
    <location>
        <begin position="443"/>
        <end position="470"/>
    </location>
</feature>
<dbReference type="AlphaFoldDB" id="A0A0F9WH68"/>
<keyword evidence="3" id="KW-1133">Transmembrane helix</keyword>
<feature type="transmembrane region" description="Helical" evidence="3">
    <location>
        <begin position="62"/>
        <end position="80"/>
    </location>
</feature>
<proteinExistence type="predicted"/>
<feature type="transmembrane region" description="Helical" evidence="3">
    <location>
        <begin position="589"/>
        <end position="608"/>
    </location>
</feature>
<dbReference type="OrthoDB" id="2191972at2759"/>
<gene>
    <name evidence="4" type="ORF">AAJ76_800011183</name>
</gene>
<feature type="transmembrane region" description="Helical" evidence="3">
    <location>
        <begin position="379"/>
        <end position="401"/>
    </location>
</feature>
<reference evidence="4 5" key="1">
    <citation type="journal article" date="2015" name="Environ. Microbiol.">
        <title>Genome analyses suggest the presence of polyploidy and recent human-driven expansions in eight global populations of the honeybee pathogen Nosema ceranae.</title>
        <authorList>
            <person name="Pelin A."/>
            <person name="Selman M."/>
            <person name="Aris-Brosou S."/>
            <person name="Farinelli L."/>
            <person name="Corradi N."/>
        </authorList>
    </citation>
    <scope>NUCLEOTIDE SEQUENCE [LARGE SCALE GENOMIC DNA]</scope>
    <source>
        <strain evidence="4 5">PA08 1199</strain>
    </source>
</reference>
<protein>
    <submittedName>
        <fullName evidence="4">Atpase of the aaa+ class</fullName>
    </submittedName>
</protein>
<name>A0A0F9WH68_9MICR</name>
<feature type="transmembrane region" description="Helical" evidence="3">
    <location>
        <begin position="38"/>
        <end position="56"/>
    </location>
</feature>
<keyword evidence="3" id="KW-0472">Membrane</keyword>
<evidence type="ECO:0000313" key="5">
    <source>
        <dbReference type="Proteomes" id="UP000034350"/>
    </source>
</evidence>
<feature type="region of interest" description="Disordered" evidence="2">
    <location>
        <begin position="144"/>
        <end position="166"/>
    </location>
</feature>
<evidence type="ECO:0000313" key="4">
    <source>
        <dbReference type="EMBL" id="KKO75970.1"/>
    </source>
</evidence>
<evidence type="ECO:0000256" key="1">
    <source>
        <dbReference type="SAM" id="Coils"/>
    </source>
</evidence>
<keyword evidence="3" id="KW-0812">Transmembrane</keyword>
<dbReference type="RefSeq" id="XP_024331712.1">
    <property type="nucleotide sequence ID" value="XM_024476435.1"/>
</dbReference>
<organism evidence="4 5">
    <name type="scientific">Vairimorpha ceranae</name>
    <dbReference type="NCBI Taxonomy" id="40302"/>
    <lineage>
        <taxon>Eukaryota</taxon>
        <taxon>Fungi</taxon>
        <taxon>Fungi incertae sedis</taxon>
        <taxon>Microsporidia</taxon>
        <taxon>Nosematidae</taxon>
        <taxon>Vairimorpha</taxon>
    </lineage>
</organism>
<dbReference type="VEuPathDB" id="MicrosporidiaDB:AAJ76_800011183"/>
<evidence type="ECO:0000256" key="2">
    <source>
        <dbReference type="SAM" id="MobiDB-lite"/>
    </source>
</evidence>
<sequence>MVIREYLRTLILGSSLLLPDKNRLTELFTYEITNNINFAVYILIIIIFNIILLVFIFKSQRFANLSLGYGFLLILCGLVLHKIKVIEFLTNNGIRLKEKSKINYLSHLVGFEKNKMSAFLTEEYSNPFKPKIYVDKSSINKKNLVDSKSDHESDTSSSQENSKKRSFKKIVKSFTKQPRFGIKQIKQPLKVKQFHQLQLNADTLPKLVTMNINQDNYSLVFLNDIRTILNQKLKNEKNLIIFYKNLEEQKKAIDILITDFSKKFDNFTKMSKLISAELFALNSSPKYFKFELNDLKLEVDKFFKIRQSIHKDNNLSILNYIDNILNLQKVNKDMQFVGNNDQIIKNVIKTRFLFLCIAIVCLFFICCTALNYYRCYQLLYITICMVLALLSFLSILFLLYAQILDKDCKSGRVVGCKMYLNSGSKYTAKLRQSELFKESETFKKNLEEFLKDTNENLKSLQNYIVNLSNENVSYRVLIFKNLFDKILFVRDDFPEIVKSKIDTKKYFELIRDMYNILDQLLYKLNSKIKEEILEIFIKEIGYGYYINSDKQLLVDNVISLLSQKRNDEDLKLSAKCGSILDKLCMSKEYIEDIFNLIVLSCVIILIFLI</sequence>
<feature type="compositionally biased region" description="Basic and acidic residues" evidence="2">
    <location>
        <begin position="144"/>
        <end position="154"/>
    </location>
</feature>
<keyword evidence="5" id="KW-1185">Reference proteome</keyword>
<dbReference type="GeneID" id="36321388"/>
<dbReference type="Proteomes" id="UP000034350">
    <property type="component" value="Unassembled WGS sequence"/>
</dbReference>
<keyword evidence="1" id="KW-0175">Coiled coil</keyword>
<feature type="transmembrane region" description="Helical" evidence="3">
    <location>
        <begin position="352"/>
        <end position="373"/>
    </location>
</feature>
<dbReference type="VEuPathDB" id="MicrosporidiaDB:G9O61_00g012220"/>